<keyword evidence="5" id="KW-1185">Reference proteome</keyword>
<accession>A0A544TCY9</accession>
<comment type="caution">
    <text evidence="4">The sequence shown here is derived from an EMBL/GenBank/DDBJ whole genome shotgun (WGS) entry which is preliminary data.</text>
</comment>
<reference evidence="4 5" key="1">
    <citation type="submission" date="2019-05" db="EMBL/GenBank/DDBJ databases">
        <title>Psychrobacillus vulpis sp. nov., a new species isolated from feces of a red fox that inhabits in The Tablas de Daimiel Natural Park, Albacete, Spain.</title>
        <authorList>
            <person name="Rodriguez M."/>
            <person name="Reina J.C."/>
            <person name="Bejar V."/>
            <person name="Llamas I."/>
        </authorList>
    </citation>
    <scope>NUCLEOTIDE SEQUENCE [LARGE SCALE GENOMIC DNA]</scope>
    <source>
        <strain evidence="4 5">NHI-2</strain>
    </source>
</reference>
<dbReference type="GO" id="GO:0050118">
    <property type="term" value="F:N-acetyldiaminopimelate deacetylase activity"/>
    <property type="evidence" value="ECO:0007669"/>
    <property type="project" value="UniProtKB-ARBA"/>
</dbReference>
<organism evidence="4 5">
    <name type="scientific">Psychrobacillus soli</name>
    <dbReference type="NCBI Taxonomy" id="1543965"/>
    <lineage>
        <taxon>Bacteria</taxon>
        <taxon>Bacillati</taxon>
        <taxon>Bacillota</taxon>
        <taxon>Bacilli</taxon>
        <taxon>Bacillales</taxon>
        <taxon>Bacillaceae</taxon>
        <taxon>Psychrobacillus</taxon>
    </lineage>
</organism>
<keyword evidence="2" id="KW-0464">Manganese</keyword>
<dbReference type="InterPro" id="IPR011650">
    <property type="entry name" value="Peptidase_M20_dimer"/>
</dbReference>
<dbReference type="Proteomes" id="UP000318937">
    <property type="component" value="Unassembled WGS sequence"/>
</dbReference>
<dbReference type="Gene3D" id="3.40.630.10">
    <property type="entry name" value="Zn peptidases"/>
    <property type="match status" value="1"/>
</dbReference>
<dbReference type="Pfam" id="PF07687">
    <property type="entry name" value="M20_dimer"/>
    <property type="match status" value="1"/>
</dbReference>
<evidence type="ECO:0000313" key="5">
    <source>
        <dbReference type="Proteomes" id="UP000318937"/>
    </source>
</evidence>
<feature type="binding site" evidence="2">
    <location>
        <position position="100"/>
    </location>
    <ligand>
        <name>Mn(2+)</name>
        <dbReference type="ChEBI" id="CHEBI:29035"/>
        <label>2</label>
    </ligand>
</feature>
<dbReference type="SUPFAM" id="SSF53187">
    <property type="entry name" value="Zn-dependent exopeptidases"/>
    <property type="match status" value="1"/>
</dbReference>
<dbReference type="Pfam" id="PF01546">
    <property type="entry name" value="Peptidase_M20"/>
    <property type="match status" value="1"/>
</dbReference>
<comment type="cofactor">
    <cofactor evidence="2">
        <name>Mn(2+)</name>
        <dbReference type="ChEBI" id="CHEBI:29035"/>
    </cofactor>
    <text evidence="2">The Mn(2+) ion enhances activity.</text>
</comment>
<sequence>MTTKTTLKEQVITWRRTLHQQPELSFEEVKTSQFIEDQLSQCENFIVTRPTNTSVMAVLKGQEHGKIIAYRADIDALPIQEETDVAFRSKVAGVMHACGHDAHAAMLLGAAIALHDRGTNFAGEIRFLFQHAEEVSPGGAEEMVVQGVLQDVEHAFALHVSPNHLSGQLAFRKKAITSAADDFEITIFGSGGHAGMPAETIDPLLIGSEIVQALQTIVSRKIPNGTAPVLSVTKFHCGATLNIIADQAELGGTIRSHHEDARVYARQLLEQTVHGIAQTHGATASITWELGCTAVFNDSDTTDISISAASKIFENIIELEQPMFGTEDFAIMAEQVPSSYQFIGVHHEKLGEAYPLHHPKFKIDEDALILGTSYYVEIAKELCPIIQ</sequence>
<dbReference type="Gene3D" id="3.30.70.360">
    <property type="match status" value="1"/>
</dbReference>
<dbReference type="InterPro" id="IPR036264">
    <property type="entry name" value="Bact_exopeptidase_dim_dom"/>
</dbReference>
<dbReference type="InterPro" id="IPR002933">
    <property type="entry name" value="Peptidase_M20"/>
</dbReference>
<feature type="domain" description="Peptidase M20 dimerisation" evidence="3">
    <location>
        <begin position="182"/>
        <end position="271"/>
    </location>
</feature>
<dbReference type="SUPFAM" id="SSF55031">
    <property type="entry name" value="Bacterial exopeptidase dimerisation domain"/>
    <property type="match status" value="1"/>
</dbReference>
<dbReference type="RefSeq" id="WP_142607181.1">
    <property type="nucleotide sequence ID" value="NZ_VDGG01000016.1"/>
</dbReference>
<evidence type="ECO:0000256" key="2">
    <source>
        <dbReference type="PIRSR" id="PIRSR005962-1"/>
    </source>
</evidence>
<name>A0A544TCY9_9BACI</name>
<dbReference type="PANTHER" id="PTHR11014">
    <property type="entry name" value="PEPTIDASE M20 FAMILY MEMBER"/>
    <property type="match status" value="1"/>
</dbReference>
<dbReference type="AlphaFoldDB" id="A0A544TCY9"/>
<dbReference type="GO" id="GO:0046872">
    <property type="term" value="F:metal ion binding"/>
    <property type="evidence" value="ECO:0007669"/>
    <property type="project" value="UniProtKB-KW"/>
</dbReference>
<keyword evidence="2" id="KW-0479">Metal-binding</keyword>
<keyword evidence="1 4" id="KW-0378">Hydrolase</keyword>
<dbReference type="OrthoDB" id="9776731at2"/>
<dbReference type="PANTHER" id="PTHR11014:SF63">
    <property type="entry name" value="METALLOPEPTIDASE, PUTATIVE (AFU_ORTHOLOGUE AFUA_6G09600)-RELATED"/>
    <property type="match status" value="1"/>
</dbReference>
<feature type="binding site" evidence="2">
    <location>
        <position position="98"/>
    </location>
    <ligand>
        <name>Mn(2+)</name>
        <dbReference type="ChEBI" id="CHEBI:29035"/>
        <label>2</label>
    </ligand>
</feature>
<feature type="binding site" evidence="2">
    <location>
        <position position="134"/>
    </location>
    <ligand>
        <name>Mn(2+)</name>
        <dbReference type="ChEBI" id="CHEBI:29035"/>
        <label>2</label>
    </ligand>
</feature>
<feature type="binding site" evidence="2">
    <location>
        <position position="357"/>
    </location>
    <ligand>
        <name>Mn(2+)</name>
        <dbReference type="ChEBI" id="CHEBI:29035"/>
        <label>2</label>
    </ligand>
</feature>
<dbReference type="GO" id="GO:0019877">
    <property type="term" value="P:diaminopimelate biosynthetic process"/>
    <property type="evidence" value="ECO:0007669"/>
    <property type="project" value="UniProtKB-ARBA"/>
</dbReference>
<proteinExistence type="predicted"/>
<evidence type="ECO:0000259" key="3">
    <source>
        <dbReference type="Pfam" id="PF07687"/>
    </source>
</evidence>
<dbReference type="PIRSF" id="PIRSF005962">
    <property type="entry name" value="Pept_M20D_amidohydro"/>
    <property type="match status" value="1"/>
</dbReference>
<gene>
    <name evidence="4" type="ORF">FG383_09525</name>
</gene>
<evidence type="ECO:0000313" key="4">
    <source>
        <dbReference type="EMBL" id="TQR15333.1"/>
    </source>
</evidence>
<dbReference type="FunFam" id="3.30.70.360:FF:000001">
    <property type="entry name" value="N-acetyldiaminopimelate deacetylase"/>
    <property type="match status" value="1"/>
</dbReference>
<dbReference type="EMBL" id="VDGG01000016">
    <property type="protein sequence ID" value="TQR15333.1"/>
    <property type="molecule type" value="Genomic_DNA"/>
</dbReference>
<feature type="binding site" evidence="2">
    <location>
        <position position="159"/>
    </location>
    <ligand>
        <name>Mn(2+)</name>
        <dbReference type="ChEBI" id="CHEBI:29035"/>
        <label>2</label>
    </ligand>
</feature>
<protein>
    <submittedName>
        <fullName evidence="4">Amidohydrolase</fullName>
    </submittedName>
</protein>
<evidence type="ECO:0000256" key="1">
    <source>
        <dbReference type="ARBA" id="ARBA00022801"/>
    </source>
</evidence>
<dbReference type="NCBIfam" id="TIGR01891">
    <property type="entry name" value="amidohydrolases"/>
    <property type="match status" value="1"/>
</dbReference>
<dbReference type="InterPro" id="IPR017439">
    <property type="entry name" value="Amidohydrolase"/>
</dbReference>